<dbReference type="RefSeq" id="WP_065320510.1">
    <property type="nucleotide sequence ID" value="NZ_CP017477.1"/>
</dbReference>
<gene>
    <name evidence="3" type="ORF">LPB3_15400</name>
</gene>
<evidence type="ECO:0000256" key="2">
    <source>
        <dbReference type="SAM" id="SignalP"/>
    </source>
</evidence>
<feature type="compositionally biased region" description="Basic and acidic residues" evidence="1">
    <location>
        <begin position="73"/>
        <end position="90"/>
    </location>
</feature>
<keyword evidence="2" id="KW-0732">Signal</keyword>
<evidence type="ECO:0000313" key="3">
    <source>
        <dbReference type="EMBL" id="OBY62158.1"/>
    </source>
</evidence>
<dbReference type="OrthoDB" id="956918at2"/>
<name>A0A1B8TRR3_9FLAO</name>
<dbReference type="AlphaFoldDB" id="A0A1B8TRR3"/>
<proteinExistence type="predicted"/>
<keyword evidence="4" id="KW-1185">Reference proteome</keyword>
<organism evidence="3 4">
    <name type="scientific">Polaribacter vadi</name>
    <dbReference type="NCBI Taxonomy" id="1774273"/>
    <lineage>
        <taxon>Bacteria</taxon>
        <taxon>Pseudomonadati</taxon>
        <taxon>Bacteroidota</taxon>
        <taxon>Flavobacteriia</taxon>
        <taxon>Flavobacteriales</taxon>
        <taxon>Flavobacteriaceae</taxon>
    </lineage>
</organism>
<dbReference type="STRING" id="1774273.LPB03_13905"/>
<sequence length="157" mass="18073">MKKIASILILVFAFTVTAQAQKKGKRDHKNPKFTVEQYADLAVKKMTLALDLSDKQQNQIKPLISAQAAARKAAMESRKENREANKKPSADEIYAMKSKQLDNQIAFKSEMKNILNKDQFEKFEKMAKMRKGKGRKMMKNKESKRGKKSHRGQRDNK</sequence>
<reference evidence="4" key="1">
    <citation type="submission" date="2016-02" db="EMBL/GenBank/DDBJ databases">
        <authorList>
            <person name="Shin S.-K."/>
            <person name="Yi H."/>
            <person name="Kim E."/>
        </authorList>
    </citation>
    <scope>NUCLEOTIDE SEQUENCE [LARGE SCALE GENOMIC DNA]</scope>
    <source>
        <strain evidence="4">LPB0003</strain>
    </source>
</reference>
<dbReference type="Proteomes" id="UP000092584">
    <property type="component" value="Unassembled WGS sequence"/>
</dbReference>
<feature type="signal peptide" evidence="2">
    <location>
        <begin position="1"/>
        <end position="20"/>
    </location>
</feature>
<comment type="caution">
    <text evidence="3">The sequence shown here is derived from an EMBL/GenBank/DDBJ whole genome shotgun (WGS) entry which is preliminary data.</text>
</comment>
<feature type="chain" id="PRO_5008615476" description="DUF4890 domain-containing protein" evidence="2">
    <location>
        <begin position="21"/>
        <end position="157"/>
    </location>
</feature>
<accession>A0A1B8TRR3</accession>
<evidence type="ECO:0000313" key="4">
    <source>
        <dbReference type="Proteomes" id="UP000092584"/>
    </source>
</evidence>
<feature type="compositionally biased region" description="Basic residues" evidence="1">
    <location>
        <begin position="128"/>
        <end position="151"/>
    </location>
</feature>
<dbReference type="KEGG" id="pob:LPB03_13905"/>
<feature type="region of interest" description="Disordered" evidence="1">
    <location>
        <begin position="127"/>
        <end position="157"/>
    </location>
</feature>
<dbReference type="EMBL" id="LSFM01000025">
    <property type="protein sequence ID" value="OBY62158.1"/>
    <property type="molecule type" value="Genomic_DNA"/>
</dbReference>
<feature type="region of interest" description="Disordered" evidence="1">
    <location>
        <begin position="72"/>
        <end position="92"/>
    </location>
</feature>
<evidence type="ECO:0000256" key="1">
    <source>
        <dbReference type="SAM" id="MobiDB-lite"/>
    </source>
</evidence>
<dbReference type="Gene3D" id="1.20.120.1490">
    <property type="match status" value="1"/>
</dbReference>
<evidence type="ECO:0008006" key="5">
    <source>
        <dbReference type="Google" id="ProtNLM"/>
    </source>
</evidence>
<protein>
    <recommendedName>
        <fullName evidence="5">DUF4890 domain-containing protein</fullName>
    </recommendedName>
</protein>